<dbReference type="SUPFAM" id="SSF52540">
    <property type="entry name" value="P-loop containing nucleoside triphosphate hydrolases"/>
    <property type="match status" value="1"/>
</dbReference>
<dbReference type="InterPro" id="IPR006571">
    <property type="entry name" value="TLDc_dom"/>
</dbReference>
<organism evidence="2 3">
    <name type="scientific">Polysphondylium violaceum</name>
    <dbReference type="NCBI Taxonomy" id="133409"/>
    <lineage>
        <taxon>Eukaryota</taxon>
        <taxon>Amoebozoa</taxon>
        <taxon>Evosea</taxon>
        <taxon>Eumycetozoa</taxon>
        <taxon>Dictyostelia</taxon>
        <taxon>Dictyosteliales</taxon>
        <taxon>Dictyosteliaceae</taxon>
        <taxon>Polysphondylium</taxon>
    </lineage>
</organism>
<reference evidence="2" key="1">
    <citation type="submission" date="2020-01" db="EMBL/GenBank/DDBJ databases">
        <title>Development of genomics and gene disruption for Polysphondylium violaceum indicates a role for the polyketide synthase stlB in stalk morphogenesis.</title>
        <authorList>
            <person name="Narita B."/>
            <person name="Kawabe Y."/>
            <person name="Kin K."/>
            <person name="Saito T."/>
            <person name="Gibbs R."/>
            <person name="Kuspa A."/>
            <person name="Muzny D."/>
            <person name="Queller D."/>
            <person name="Richards S."/>
            <person name="Strassman J."/>
            <person name="Sucgang R."/>
            <person name="Worley K."/>
            <person name="Schaap P."/>
        </authorList>
    </citation>
    <scope>NUCLEOTIDE SEQUENCE</scope>
    <source>
        <strain evidence="2">QSvi11</strain>
    </source>
</reference>
<name>A0A8J4PY04_9MYCE</name>
<dbReference type="OrthoDB" id="17470at2759"/>
<evidence type="ECO:0000259" key="1">
    <source>
        <dbReference type="PROSITE" id="PS51886"/>
    </source>
</evidence>
<gene>
    <name evidence="2" type="ORF">CYY_002973</name>
</gene>
<comment type="caution">
    <text evidence="2">The sequence shown here is derived from an EMBL/GenBank/DDBJ whole genome shotgun (WGS) entry which is preliminary data.</text>
</comment>
<dbReference type="Pfam" id="PF07534">
    <property type="entry name" value="TLD"/>
    <property type="match status" value="1"/>
</dbReference>
<sequence length="208" mass="23821">MASENNFCPTSFHLECDDKGPTITLIETTDDCVFGGYNIQNWNSSGQWYGKGKSTLANILTDSNKFETSAGCQSLTTNHQREEFTYNGKKFIVIDTCGFSDTGLDPREVMNLISDAYREIKMVFIKFCLLHLVLKFTTVVRTNFDTFGDQKETQNDIARLYLDKDCGSTLRQCNIDFSYSRKRSREILLNHLSTRTTVYLPMDKHSLH</sequence>
<dbReference type="Proteomes" id="UP000695562">
    <property type="component" value="Unassembled WGS sequence"/>
</dbReference>
<dbReference type="Gene3D" id="3.40.50.300">
    <property type="entry name" value="P-loop containing nucleotide triphosphate hydrolases"/>
    <property type="match status" value="1"/>
</dbReference>
<accession>A0A8J4PY04</accession>
<dbReference type="GO" id="GO:0005525">
    <property type="term" value="F:GTP binding"/>
    <property type="evidence" value="ECO:0007669"/>
    <property type="project" value="InterPro"/>
</dbReference>
<dbReference type="EMBL" id="AJWJ01000088">
    <property type="protein sequence ID" value="KAF2075730.1"/>
    <property type="molecule type" value="Genomic_DNA"/>
</dbReference>
<dbReference type="PROSITE" id="PS51886">
    <property type="entry name" value="TLDC"/>
    <property type="match status" value="1"/>
</dbReference>
<feature type="domain" description="TLDc" evidence="1">
    <location>
        <begin position="1"/>
        <end position="113"/>
    </location>
</feature>
<keyword evidence="3" id="KW-1185">Reference proteome</keyword>
<evidence type="ECO:0000313" key="2">
    <source>
        <dbReference type="EMBL" id="KAF2075730.1"/>
    </source>
</evidence>
<dbReference type="AlphaFoldDB" id="A0A8J4PY04"/>
<protein>
    <recommendedName>
        <fullName evidence="1">TLDc domain-containing protein</fullName>
    </recommendedName>
</protein>
<dbReference type="InterPro" id="IPR027417">
    <property type="entry name" value="P-loop_NTPase"/>
</dbReference>
<evidence type="ECO:0000313" key="3">
    <source>
        <dbReference type="Proteomes" id="UP000695562"/>
    </source>
</evidence>
<proteinExistence type="predicted"/>